<dbReference type="EMBL" id="CP070619">
    <property type="protein sequence ID" value="QSE90766.1"/>
    <property type="molecule type" value="Genomic_DNA"/>
</dbReference>
<dbReference type="Pfam" id="PF00571">
    <property type="entry name" value="CBS"/>
    <property type="match status" value="1"/>
</dbReference>
<keyword evidence="3" id="KW-1185">Reference proteome</keyword>
<dbReference type="InterPro" id="IPR046342">
    <property type="entry name" value="CBS_dom_sf"/>
</dbReference>
<gene>
    <name evidence="2" type="ORF">JWS13_20120</name>
</gene>
<sequence length="151" mass="16390">MTEVGDMSCRSASSESITLSRTVGDAMVTCPKALQRTATVGEARRHFDDDHVHMLLVIEGDVLLGAIVRDDMTDPRLRDDEPVLTVSGLVGRTVRPEEPAGKVHARMVASGTRRLAVVDDDGVFRGLLCLKRSHRGFCSDADVTMGAADRR</sequence>
<name>A0A974W489_9NOCA</name>
<proteinExistence type="predicted"/>
<dbReference type="RefSeq" id="WP_206007188.1">
    <property type="nucleotide sequence ID" value="NZ_CP070619.1"/>
</dbReference>
<evidence type="ECO:0000313" key="2">
    <source>
        <dbReference type="EMBL" id="QSE90766.1"/>
    </source>
</evidence>
<dbReference type="CDD" id="cd02205">
    <property type="entry name" value="CBS_pair_SF"/>
    <property type="match status" value="1"/>
</dbReference>
<dbReference type="Proteomes" id="UP000662986">
    <property type="component" value="Chromosome"/>
</dbReference>
<organism evidence="2 3">
    <name type="scientific">Rhodococcus pseudokoreensis</name>
    <dbReference type="NCBI Taxonomy" id="2811421"/>
    <lineage>
        <taxon>Bacteria</taxon>
        <taxon>Bacillati</taxon>
        <taxon>Actinomycetota</taxon>
        <taxon>Actinomycetes</taxon>
        <taxon>Mycobacteriales</taxon>
        <taxon>Nocardiaceae</taxon>
        <taxon>Rhodococcus</taxon>
    </lineage>
</organism>
<accession>A0A974W489</accession>
<dbReference type="Gene3D" id="3.10.580.10">
    <property type="entry name" value="CBS-domain"/>
    <property type="match status" value="1"/>
</dbReference>
<protein>
    <submittedName>
        <fullName evidence="2">CBS domain-containing protein</fullName>
    </submittedName>
</protein>
<evidence type="ECO:0000313" key="3">
    <source>
        <dbReference type="Proteomes" id="UP000662986"/>
    </source>
</evidence>
<dbReference type="SUPFAM" id="SSF54631">
    <property type="entry name" value="CBS-domain pair"/>
    <property type="match status" value="1"/>
</dbReference>
<reference evidence="2 3" key="2">
    <citation type="journal article" date="2022" name="Arch. Microbiol.">
        <title>Rhodococcus pseudokoreensis sp. nov. isolated from the rhizosphere of young M26 apple rootstocks.</title>
        <authorList>
            <person name="Kampfer P."/>
            <person name="Glaeser S.P."/>
            <person name="Blom J."/>
            <person name="Wolf J."/>
            <person name="Benning S."/>
            <person name="Schloter M."/>
            <person name="Neumann-Schaal M."/>
        </authorList>
    </citation>
    <scope>NUCLEOTIDE SEQUENCE [LARGE SCALE GENOMIC DNA]</scope>
    <source>
        <strain evidence="2 3">R79</strain>
    </source>
</reference>
<feature type="domain" description="CBS" evidence="1">
    <location>
        <begin position="93"/>
        <end position="130"/>
    </location>
</feature>
<dbReference type="InterPro" id="IPR000644">
    <property type="entry name" value="CBS_dom"/>
</dbReference>
<evidence type="ECO:0000259" key="1">
    <source>
        <dbReference type="Pfam" id="PF00571"/>
    </source>
</evidence>
<reference evidence="2 3" key="1">
    <citation type="journal article" date="2021" name="Microbiol. Resour. Announc.">
        <title>Complete Genome Sequences of Two Rhodococcus sp. Strains with Large and Linear Chromosomes, Isolated from Apple Rhizosphere.</title>
        <authorList>
            <person name="Benning S."/>
            <person name="Brugnone N."/>
            <person name="Siani R."/>
            <person name="Kublik S."/>
            <person name="Schloter M."/>
            <person name="Rad V."/>
        </authorList>
    </citation>
    <scope>NUCLEOTIDE SEQUENCE [LARGE SCALE GENOMIC DNA]</scope>
    <source>
        <strain evidence="2 3">R79</strain>
    </source>
</reference>